<keyword evidence="3" id="KW-1185">Reference proteome</keyword>
<name>A0A9N7R9K7_STRHE</name>
<protein>
    <submittedName>
        <fullName evidence="2">Uncharacterized protein</fullName>
    </submittedName>
</protein>
<evidence type="ECO:0000313" key="2">
    <source>
        <dbReference type="EMBL" id="CAA0819532.1"/>
    </source>
</evidence>
<dbReference type="EMBL" id="CACSLK010019251">
    <property type="protein sequence ID" value="CAA0819532.1"/>
    <property type="molecule type" value="Genomic_DNA"/>
</dbReference>
<keyword evidence="1" id="KW-1133">Transmembrane helix</keyword>
<feature type="transmembrane region" description="Helical" evidence="1">
    <location>
        <begin position="21"/>
        <end position="41"/>
    </location>
</feature>
<comment type="caution">
    <text evidence="2">The sequence shown here is derived from an EMBL/GenBank/DDBJ whole genome shotgun (WGS) entry which is preliminary data.</text>
</comment>
<dbReference type="PANTHER" id="PTHR33640">
    <property type="entry name" value="TRANSMEMBRANE PROTEIN"/>
    <property type="match status" value="1"/>
</dbReference>
<dbReference type="OrthoDB" id="1082160at2759"/>
<dbReference type="Proteomes" id="UP001153555">
    <property type="component" value="Unassembled WGS sequence"/>
</dbReference>
<reference evidence="2" key="1">
    <citation type="submission" date="2019-12" db="EMBL/GenBank/DDBJ databases">
        <authorList>
            <person name="Scholes J."/>
        </authorList>
    </citation>
    <scope>NUCLEOTIDE SEQUENCE</scope>
</reference>
<keyword evidence="1" id="KW-0812">Transmembrane</keyword>
<evidence type="ECO:0000256" key="1">
    <source>
        <dbReference type="SAM" id="Phobius"/>
    </source>
</evidence>
<accession>A0A9N7R9K7</accession>
<keyword evidence="1" id="KW-0472">Membrane</keyword>
<organism evidence="2 3">
    <name type="scientific">Striga hermonthica</name>
    <name type="common">Purple witchweed</name>
    <name type="synonym">Buchnera hermonthica</name>
    <dbReference type="NCBI Taxonomy" id="68872"/>
    <lineage>
        <taxon>Eukaryota</taxon>
        <taxon>Viridiplantae</taxon>
        <taxon>Streptophyta</taxon>
        <taxon>Embryophyta</taxon>
        <taxon>Tracheophyta</taxon>
        <taxon>Spermatophyta</taxon>
        <taxon>Magnoliopsida</taxon>
        <taxon>eudicotyledons</taxon>
        <taxon>Gunneridae</taxon>
        <taxon>Pentapetalae</taxon>
        <taxon>asterids</taxon>
        <taxon>lamiids</taxon>
        <taxon>Lamiales</taxon>
        <taxon>Orobanchaceae</taxon>
        <taxon>Buchnereae</taxon>
        <taxon>Striga</taxon>
    </lineage>
</organism>
<evidence type="ECO:0000313" key="3">
    <source>
        <dbReference type="Proteomes" id="UP001153555"/>
    </source>
</evidence>
<dbReference type="AlphaFoldDB" id="A0A9N7R9K7"/>
<proteinExistence type="predicted"/>
<feature type="transmembrane region" description="Helical" evidence="1">
    <location>
        <begin position="61"/>
        <end position="83"/>
    </location>
</feature>
<gene>
    <name evidence="2" type="ORF">SHERM_17909</name>
</gene>
<sequence>MDSLKQEKEKAMASFNRFRRFADLWQFFEVLLVLGLISWSSGRAPGVARAAGGCLADFSNYLLNHHIVFLIGNAIIVLLVALCRNTDASVAASGGGSFYDDYVRYNEAAAAVQHDPPPPRVVESVGGGGGEKQLVAENPPFDDVAEAIEKAARQIERFQRTQSEKLRREISALTPRELRRSETESRRKEDLEYRAPEIESLSNEEFQRIVDAFIDKNWGGKKSEHENYPFLKMA</sequence>
<dbReference type="PANTHER" id="PTHR33640:SF30">
    <property type="entry name" value="DUF4408 DOMAIN-CONTAINING PROTEIN"/>
    <property type="match status" value="1"/>
</dbReference>